<feature type="domain" description="Cyclin-dependent kinase inhibitor" evidence="5">
    <location>
        <begin position="59"/>
        <end position="107"/>
    </location>
</feature>
<comment type="similarity">
    <text evidence="1">Belongs to the CDI family.</text>
</comment>
<dbReference type="PANTHER" id="PTHR46778">
    <property type="entry name" value="CYCLIN-DEPENDENT KINASE INHIBITOR 1-RELATED"/>
    <property type="match status" value="1"/>
</dbReference>
<evidence type="ECO:0000313" key="6">
    <source>
        <dbReference type="Ensembl" id="ENSPKIP00000013304.1"/>
    </source>
</evidence>
<dbReference type="GO" id="GO:0007346">
    <property type="term" value="P:regulation of mitotic cell cycle"/>
    <property type="evidence" value="ECO:0007669"/>
    <property type="project" value="InterPro"/>
</dbReference>
<dbReference type="GeneTree" id="ENSGT00940000159918"/>
<evidence type="ECO:0000313" key="7">
    <source>
        <dbReference type="Proteomes" id="UP000261540"/>
    </source>
</evidence>
<dbReference type="AlphaFoldDB" id="A0A3B3R538"/>
<evidence type="ECO:0000259" key="5">
    <source>
        <dbReference type="Pfam" id="PF02234"/>
    </source>
</evidence>
<accession>A0A3B3R538</accession>
<dbReference type="PANTHER" id="PTHR46778:SF2">
    <property type="entry name" value="CYCLIN-DEPENDENT KINASE INHIBITOR DOMAIN-CONTAINING PROTEIN"/>
    <property type="match status" value="1"/>
</dbReference>
<dbReference type="STRING" id="1676925.ENSPKIP00000013304"/>
<evidence type="ECO:0000256" key="1">
    <source>
        <dbReference type="ARBA" id="ARBA00006726"/>
    </source>
</evidence>
<feature type="chain" id="PRO_5017194012" evidence="4">
    <location>
        <begin position="20"/>
        <end position="198"/>
    </location>
</feature>
<dbReference type="Proteomes" id="UP000261540">
    <property type="component" value="Unplaced"/>
</dbReference>
<dbReference type="GO" id="GO:0005634">
    <property type="term" value="C:nucleus"/>
    <property type="evidence" value="ECO:0007669"/>
    <property type="project" value="InterPro"/>
</dbReference>
<organism evidence="6 7">
    <name type="scientific">Paramormyrops kingsleyae</name>
    <dbReference type="NCBI Taxonomy" id="1676925"/>
    <lineage>
        <taxon>Eukaryota</taxon>
        <taxon>Metazoa</taxon>
        <taxon>Chordata</taxon>
        <taxon>Craniata</taxon>
        <taxon>Vertebrata</taxon>
        <taxon>Euteleostomi</taxon>
        <taxon>Actinopterygii</taxon>
        <taxon>Neopterygii</taxon>
        <taxon>Teleostei</taxon>
        <taxon>Osteoglossocephala</taxon>
        <taxon>Osteoglossomorpha</taxon>
        <taxon>Osteoglossiformes</taxon>
        <taxon>Mormyridae</taxon>
        <taxon>Paramormyrops</taxon>
    </lineage>
</organism>
<reference evidence="6" key="2">
    <citation type="submission" date="2025-09" db="UniProtKB">
        <authorList>
            <consortium name="Ensembl"/>
        </authorList>
    </citation>
    <scope>IDENTIFICATION</scope>
</reference>
<feature type="region of interest" description="Disordered" evidence="3">
    <location>
        <begin position="152"/>
        <end position="172"/>
    </location>
</feature>
<sequence length="198" mass="22548">MKLILISILICITCHMVQMSIAKIALLVPPLRNMALTSSDPVAAPVHVEDAKPRTARRNLFGPVDHQQLQQDFQQLLCMSVEEATRRWNFDFQRERPMQGATQWEELRCWDVPKFYRSCVVKGGCMGSRPELFGEERGPGSPAAGGYLEIKARETYRSRKPEKRSSAPDALKQKQAAITDFFTVKKRRLLHPKASTHQ</sequence>
<protein>
    <submittedName>
        <fullName evidence="6">Cyclin-dependent kinase inhibitor 1D</fullName>
    </submittedName>
</protein>
<dbReference type="GO" id="GO:0004861">
    <property type="term" value="F:cyclin-dependent protein serine/threonine kinase inhibitor activity"/>
    <property type="evidence" value="ECO:0007669"/>
    <property type="project" value="InterPro"/>
</dbReference>
<keyword evidence="2" id="KW-0649">Protein kinase inhibitor</keyword>
<keyword evidence="4" id="KW-0732">Signal</keyword>
<dbReference type="InterPro" id="IPR044898">
    <property type="entry name" value="CDI_dom_sf"/>
</dbReference>
<dbReference type="GO" id="GO:0072331">
    <property type="term" value="P:signal transduction by p53 class mediator"/>
    <property type="evidence" value="ECO:0007669"/>
    <property type="project" value="InterPro"/>
</dbReference>
<feature type="compositionally biased region" description="Basic and acidic residues" evidence="3">
    <location>
        <begin position="152"/>
        <end position="166"/>
    </location>
</feature>
<name>A0A3B3R538_9TELE</name>
<feature type="signal peptide" evidence="4">
    <location>
        <begin position="1"/>
        <end position="19"/>
    </location>
</feature>
<dbReference type="Gene3D" id="4.10.365.10">
    <property type="entry name" value="p27"/>
    <property type="match status" value="1"/>
</dbReference>
<evidence type="ECO:0000256" key="2">
    <source>
        <dbReference type="ARBA" id="ARBA00023013"/>
    </source>
</evidence>
<dbReference type="Ensembl" id="ENSPKIT00000037724.1">
    <property type="protein sequence ID" value="ENSPKIP00000013304.1"/>
    <property type="gene ID" value="ENSPKIG00000000790.1"/>
</dbReference>
<keyword evidence="7" id="KW-1185">Reference proteome</keyword>
<reference evidence="6" key="1">
    <citation type="submission" date="2025-08" db="UniProtKB">
        <authorList>
            <consortium name="Ensembl"/>
        </authorList>
    </citation>
    <scope>IDENTIFICATION</scope>
</reference>
<evidence type="ECO:0000256" key="3">
    <source>
        <dbReference type="SAM" id="MobiDB-lite"/>
    </source>
</evidence>
<dbReference type="InterPro" id="IPR003175">
    <property type="entry name" value="CDI_dom"/>
</dbReference>
<proteinExistence type="inferred from homology"/>
<dbReference type="Pfam" id="PF02234">
    <property type="entry name" value="CDI"/>
    <property type="match status" value="1"/>
</dbReference>
<evidence type="ECO:0000256" key="4">
    <source>
        <dbReference type="SAM" id="SignalP"/>
    </source>
</evidence>
<dbReference type="InterPro" id="IPR029841">
    <property type="entry name" value="CDKN1A"/>
</dbReference>